<keyword evidence="3" id="KW-1185">Reference proteome</keyword>
<dbReference type="STRING" id="686340.Metal_0466"/>
<feature type="domain" description="BclA C-terminal" evidence="1">
    <location>
        <begin position="40"/>
        <end position="156"/>
    </location>
</feature>
<dbReference type="EMBL" id="CM001475">
    <property type="protein sequence ID" value="EIC28318.1"/>
    <property type="molecule type" value="Genomic_DNA"/>
</dbReference>
<gene>
    <name evidence="2" type="ORF">Metal_0466</name>
</gene>
<reference evidence="2 3" key="1">
    <citation type="journal article" date="2013" name="Genome Announc.">
        <title>Genome Sequence of the Obligate Gammaproteobacterial Methanotroph Methylomicrobium album Strain BG8.</title>
        <authorList>
            <person name="Kits K.D."/>
            <person name="Kalyuzhnaya M.G."/>
            <person name="Klotz M.G."/>
            <person name="Jetten M.S."/>
            <person name="Op den Camp H.J."/>
            <person name="Vuilleumier S."/>
            <person name="Bringel F."/>
            <person name="Dispirito A.A."/>
            <person name="Murrell J.C."/>
            <person name="Bruce D."/>
            <person name="Cheng J.F."/>
            <person name="Copeland A."/>
            <person name="Goodwin L."/>
            <person name="Hauser L."/>
            <person name="Lajus A."/>
            <person name="Land M.L."/>
            <person name="Lapidus A."/>
            <person name="Lucas S."/>
            <person name="Medigue C."/>
            <person name="Pitluck S."/>
            <person name="Woyke T."/>
            <person name="Zeytun A."/>
            <person name="Stein L.Y."/>
        </authorList>
    </citation>
    <scope>NUCLEOTIDE SEQUENCE [LARGE SCALE GENOMIC DNA]</scope>
    <source>
        <strain evidence="2 3">BG8</strain>
    </source>
</reference>
<proteinExistence type="predicted"/>
<sequence length="157" mass="16081">MALKPVGVLLSRKRPTVLNGMDYKRRPAHYVYEGVSGGDVIVGGDTDVSFSNNGPLEGIAHTTGSSVSITSTGTYKIDYKVNLTDGVGAAIAIAVNGTANQSTSVPVLAAPGQVSGTAILDLNADDIITLRNDSSATSFTLSGEAGVDAQLSVLRLD</sequence>
<evidence type="ECO:0000313" key="2">
    <source>
        <dbReference type="EMBL" id="EIC28318.1"/>
    </source>
</evidence>
<dbReference type="RefSeq" id="WP_005369242.1">
    <property type="nucleotide sequence ID" value="NZ_CM001475.1"/>
</dbReference>
<dbReference type="eggNOG" id="ENOG5033NX2">
    <property type="taxonomic scope" value="Bacteria"/>
</dbReference>
<evidence type="ECO:0000313" key="3">
    <source>
        <dbReference type="Proteomes" id="UP000005090"/>
    </source>
</evidence>
<dbReference type="Gene3D" id="2.60.120.40">
    <property type="match status" value="1"/>
</dbReference>
<dbReference type="HOGENOM" id="CLU_1675812_0_0_6"/>
<name>H8GN89_METAL</name>
<organism evidence="2 3">
    <name type="scientific">Methylomicrobium album BG8</name>
    <dbReference type="NCBI Taxonomy" id="686340"/>
    <lineage>
        <taxon>Bacteria</taxon>
        <taxon>Pseudomonadati</taxon>
        <taxon>Pseudomonadota</taxon>
        <taxon>Gammaproteobacteria</taxon>
        <taxon>Methylococcales</taxon>
        <taxon>Methylococcaceae</taxon>
        <taxon>Methylomicrobium</taxon>
    </lineage>
</organism>
<protein>
    <recommendedName>
        <fullName evidence="1">BclA C-terminal domain-containing protein</fullName>
    </recommendedName>
</protein>
<evidence type="ECO:0000259" key="1">
    <source>
        <dbReference type="Pfam" id="PF18573"/>
    </source>
</evidence>
<dbReference type="InterPro" id="IPR041415">
    <property type="entry name" value="BclA_C"/>
</dbReference>
<dbReference type="InterPro" id="IPR008983">
    <property type="entry name" value="Tumour_necrosis_fac-like_dom"/>
</dbReference>
<dbReference type="AlphaFoldDB" id="H8GN89"/>
<dbReference type="Pfam" id="PF18573">
    <property type="entry name" value="BclA_C"/>
    <property type="match status" value="1"/>
</dbReference>
<dbReference type="Proteomes" id="UP000005090">
    <property type="component" value="Chromosome"/>
</dbReference>
<accession>H8GN89</accession>